<dbReference type="RefSeq" id="WP_010013060.1">
    <property type="nucleotide sequence ID" value="NZ_AEOS01000104.1"/>
</dbReference>
<name>A0A2D1KMQ9_9LACO</name>
<keyword evidence="2" id="KW-1185">Reference proteome</keyword>
<dbReference type="Gene3D" id="3.55.50.40">
    <property type="match status" value="1"/>
</dbReference>
<evidence type="ECO:0000313" key="1">
    <source>
        <dbReference type="EMBL" id="ATO43332.1"/>
    </source>
</evidence>
<proteinExistence type="predicted"/>
<gene>
    <name evidence="1" type="ORF">LC20004_05165</name>
</gene>
<accession>A0A2D1KMQ9</accession>
<organism evidence="1 2">
    <name type="scientific">Loigolactobacillus coryniformis subsp. torquens DSM 20004 = KCTC 3535</name>
    <dbReference type="NCBI Taxonomy" id="1423822"/>
    <lineage>
        <taxon>Bacteria</taxon>
        <taxon>Bacillati</taxon>
        <taxon>Bacillota</taxon>
        <taxon>Bacilli</taxon>
        <taxon>Lactobacillales</taxon>
        <taxon>Lactobacillaceae</taxon>
        <taxon>Loigolactobacillus</taxon>
    </lineage>
</organism>
<dbReference type="EMBL" id="CP017697">
    <property type="protein sequence ID" value="ATO43332.1"/>
    <property type="molecule type" value="Genomic_DNA"/>
</dbReference>
<dbReference type="PROSITE" id="PS51688">
    <property type="entry name" value="ICA"/>
    <property type="match status" value="1"/>
</dbReference>
<dbReference type="Proteomes" id="UP000223559">
    <property type="component" value="Chromosome"/>
</dbReference>
<dbReference type="OrthoDB" id="2249783at2"/>
<dbReference type="Pfam" id="PF06605">
    <property type="entry name" value="Prophage_tail"/>
    <property type="match status" value="1"/>
</dbReference>
<protein>
    <submittedName>
        <fullName evidence="1">Uncharacterized protein</fullName>
    </submittedName>
</protein>
<dbReference type="KEGG" id="lcy:LC20004_05165"/>
<evidence type="ECO:0000313" key="2">
    <source>
        <dbReference type="Proteomes" id="UP000223559"/>
    </source>
</evidence>
<reference evidence="1 2" key="1">
    <citation type="submission" date="2016-10" db="EMBL/GenBank/DDBJ databases">
        <title>The whole genome sequencing and assembly of L. cotyniformis subsp. torquens DSM 20004 strain.</title>
        <authorList>
            <person name="Park M.-K."/>
            <person name="Lee Y.-J."/>
            <person name="Yi H."/>
            <person name="Bahn Y.-S."/>
            <person name="Kim J.F."/>
            <person name="Lee D.-W."/>
        </authorList>
    </citation>
    <scope>NUCLEOTIDE SEQUENCE [LARGE SCALE GENOMIC DNA]</scope>
    <source>
        <strain evidence="1 2">DSM 20004</strain>
    </source>
</reference>
<dbReference type="InterPro" id="IPR030392">
    <property type="entry name" value="S74_ICA"/>
</dbReference>
<sequence length="1426" mass="154651">MIRFYDVANTAHIAQATLKRATGVNGSKTVTGEIIAGNAVINGIGRGWSLVFDDEPYVITYTKVNDQTKSVEFDAIQKFFWDFAKSGFYQEWNGSHTFTAYLNALFENTGYEYILDVDVAAFEKENWGMKNRLTLFNDVISQAGVEFELIGKRVKITKAIGSDLSTIVRKGFNLSDMVSESSITDFVTYGKGFGAFNDSNDHSKGRMEVEYKSPLADTYGVLEADPVVDERYTIAGSLLAAVKAKVDDSVAISIDLKIYDLPEADFTYQVPQAGDWIMAIDEAIGFSRRIRIIKVDEEFDVNGQRINYTATCGDLPIAVQQELAQSGQVHKLEQLTKDVDAAAINANGKNTNYYGSSEPSQPREGDLWYKENGDDTELYVWADGRWKIVVSKNTNDIIDQKVDAATAEITGIRDQTNAAVSTANQAVAAAGFNADQITTIKSDMADAVTQASTAFNSANTALADAATALSTAQDAQSTGIQTAKIVDDLNGTVTELTKQTTVIDGQVRTVNTMAQKALDGLTLKSDITTVDTLRGTVNNLKGELDVQADKIAATVTASDVTGMLGNYATQSWSEGKISAAKNEITASVQNMTSDMATQTWTQGKLNLTADGLTSQISSVKTDLNNLNVGGRNYFLNSERFTIAPPGTANFDWRINITDDFWENPDRLKSNNVKISFTLSAQKALTAAFNSSFYFGASPWPVKAISYPAGTTVPKKYELVFNITDSLNTDNCFIRFQAKDTAAYPFILEHAKLEVGTLFTDWQPAPEDMATVTQFTSIEETIKGVQITANNAVTQSQYTQLAGQFTTTINGVKADLSGLQIGGVNLAPATDSDWVKVASDGWGTTNISSPIYEVKDGQTYTASFEIKNQTNDVQLEIFAKTAAGARNGRITAAYVIGAGSSRIVSYTFTAKLPDNISYVLPNLAFTQDLNTVGGYEYRRFKIERGTKQTDWSPAPEDQATVADVSSQITQLQSDINLRVKTGDLVSQINVSAGNVLIQSGKLYLDAASVVMGGTAFINAANIKSVNASTITTGTLDAATVNVIGLNASNITTGTISGANLSINLTTGEILFQKGTIKSTNGNLNIDIDSGNMTVTNAIGNGFRFEDGKLFLTSNTWVDSYQSKPDYGYISYEPNFLSNVQGMQIAGTDGIAVTAGDYDTFSFLFQHQPNSGAALALHDNTAFLNAREHVRIEGGGMYTETPLWTNQSRATIVVGGANGGTNQNRATDQYGNYYLQEPVKVGADLFMKGYNITLQGGQDNSTTNSYQKADLNLGNDGKGFISSTAIYNRTYSSGDHVVITNWGTLGRLTSARKYKVADQVSQAVIDKAKRVLNIQPAEWYDKAEVESIADTLTNGTTPMVDAKIEKHYGFIADDFDAAGLTEVVLYKGGEVDSLAYDRIPIYHNVILSDHEKRIAELETEVKQLKGEI</sequence>
<dbReference type="InterPro" id="IPR010572">
    <property type="entry name" value="Tail_dom"/>
</dbReference>